<evidence type="ECO:0000313" key="2">
    <source>
        <dbReference type="Proteomes" id="UP000821837"/>
    </source>
</evidence>
<reference evidence="1" key="2">
    <citation type="submission" date="2021-09" db="EMBL/GenBank/DDBJ databases">
        <authorList>
            <person name="Jia N."/>
            <person name="Wang J."/>
            <person name="Shi W."/>
            <person name="Du L."/>
            <person name="Sun Y."/>
            <person name="Zhan W."/>
            <person name="Jiang J."/>
            <person name="Wang Q."/>
            <person name="Zhang B."/>
            <person name="Ji P."/>
            <person name="Sakyi L.B."/>
            <person name="Cui X."/>
            <person name="Yuan T."/>
            <person name="Jiang B."/>
            <person name="Yang W."/>
            <person name="Lam T.T.-Y."/>
            <person name="Chang Q."/>
            <person name="Ding S."/>
            <person name="Wang X."/>
            <person name="Zhu J."/>
            <person name="Ruan X."/>
            <person name="Zhao L."/>
            <person name="Wei J."/>
            <person name="Que T."/>
            <person name="Du C."/>
            <person name="Cheng J."/>
            <person name="Dai P."/>
            <person name="Han X."/>
            <person name="Huang E."/>
            <person name="Gao Y."/>
            <person name="Liu J."/>
            <person name="Shao H."/>
            <person name="Ye R."/>
            <person name="Li L."/>
            <person name="Wei W."/>
            <person name="Wang X."/>
            <person name="Wang C."/>
            <person name="Huo Q."/>
            <person name="Li W."/>
            <person name="Guo W."/>
            <person name="Chen H."/>
            <person name="Chen S."/>
            <person name="Zhou L."/>
            <person name="Zhou L."/>
            <person name="Ni X."/>
            <person name="Tian J."/>
            <person name="Zhou Y."/>
            <person name="Sheng Y."/>
            <person name="Liu T."/>
            <person name="Pan Y."/>
            <person name="Xia L."/>
            <person name="Li J."/>
            <person name="Zhao F."/>
            <person name="Cao W."/>
        </authorList>
    </citation>
    <scope>NUCLEOTIDE SEQUENCE</scope>
    <source>
        <strain evidence="1">Rsan-2018</strain>
        <tissue evidence="1">Larvae</tissue>
    </source>
</reference>
<comment type="caution">
    <text evidence="1">The sequence shown here is derived from an EMBL/GenBank/DDBJ whole genome shotgun (WGS) entry which is preliminary data.</text>
</comment>
<organism evidence="1 2">
    <name type="scientific">Rhipicephalus sanguineus</name>
    <name type="common">Brown dog tick</name>
    <name type="synonym">Ixodes sanguineus</name>
    <dbReference type="NCBI Taxonomy" id="34632"/>
    <lineage>
        <taxon>Eukaryota</taxon>
        <taxon>Metazoa</taxon>
        <taxon>Ecdysozoa</taxon>
        <taxon>Arthropoda</taxon>
        <taxon>Chelicerata</taxon>
        <taxon>Arachnida</taxon>
        <taxon>Acari</taxon>
        <taxon>Parasitiformes</taxon>
        <taxon>Ixodida</taxon>
        <taxon>Ixodoidea</taxon>
        <taxon>Ixodidae</taxon>
        <taxon>Rhipicephalinae</taxon>
        <taxon>Rhipicephalus</taxon>
        <taxon>Rhipicephalus</taxon>
    </lineage>
</organism>
<sequence>MASSGPASHKQIRLQASLLDATQVNTHVAYLIQKNVDLVNLNRVIFDATEDGAYEKELDAAEEYDRKVSYVVFSARFFESMPATRRQRVLQRRRLLYPTPMPGGGST</sequence>
<evidence type="ECO:0000313" key="1">
    <source>
        <dbReference type="EMBL" id="KAH7963544.1"/>
    </source>
</evidence>
<reference evidence="1" key="1">
    <citation type="journal article" date="2020" name="Cell">
        <title>Large-Scale Comparative Analyses of Tick Genomes Elucidate Their Genetic Diversity and Vector Capacities.</title>
        <authorList>
            <consortium name="Tick Genome and Microbiome Consortium (TIGMIC)"/>
            <person name="Jia N."/>
            <person name="Wang J."/>
            <person name="Shi W."/>
            <person name="Du L."/>
            <person name="Sun Y."/>
            <person name="Zhan W."/>
            <person name="Jiang J.F."/>
            <person name="Wang Q."/>
            <person name="Zhang B."/>
            <person name="Ji P."/>
            <person name="Bell-Sakyi L."/>
            <person name="Cui X.M."/>
            <person name="Yuan T.T."/>
            <person name="Jiang B.G."/>
            <person name="Yang W.F."/>
            <person name="Lam T.T."/>
            <person name="Chang Q.C."/>
            <person name="Ding S.J."/>
            <person name="Wang X.J."/>
            <person name="Zhu J.G."/>
            <person name="Ruan X.D."/>
            <person name="Zhao L."/>
            <person name="Wei J.T."/>
            <person name="Ye R.Z."/>
            <person name="Que T.C."/>
            <person name="Du C.H."/>
            <person name="Zhou Y.H."/>
            <person name="Cheng J.X."/>
            <person name="Dai P.F."/>
            <person name="Guo W.B."/>
            <person name="Han X.H."/>
            <person name="Huang E.J."/>
            <person name="Li L.F."/>
            <person name="Wei W."/>
            <person name="Gao Y.C."/>
            <person name="Liu J.Z."/>
            <person name="Shao H.Z."/>
            <person name="Wang X."/>
            <person name="Wang C.C."/>
            <person name="Yang T.C."/>
            <person name="Huo Q.B."/>
            <person name="Li W."/>
            <person name="Chen H.Y."/>
            <person name="Chen S.E."/>
            <person name="Zhou L.G."/>
            <person name="Ni X.B."/>
            <person name="Tian J.H."/>
            <person name="Sheng Y."/>
            <person name="Liu T."/>
            <person name="Pan Y.S."/>
            <person name="Xia L.Y."/>
            <person name="Li J."/>
            <person name="Zhao F."/>
            <person name="Cao W.C."/>
        </authorList>
    </citation>
    <scope>NUCLEOTIDE SEQUENCE</scope>
    <source>
        <strain evidence="1">Rsan-2018</strain>
    </source>
</reference>
<dbReference type="AlphaFoldDB" id="A0A9D4Q2Y9"/>
<name>A0A9D4Q2Y9_RHISA</name>
<accession>A0A9D4Q2Y9</accession>
<proteinExistence type="predicted"/>
<gene>
    <name evidence="1" type="ORF">HPB52_021620</name>
</gene>
<dbReference type="EMBL" id="JABSTV010001249">
    <property type="protein sequence ID" value="KAH7963544.1"/>
    <property type="molecule type" value="Genomic_DNA"/>
</dbReference>
<dbReference type="Proteomes" id="UP000821837">
    <property type="component" value="Chromosome 3"/>
</dbReference>
<keyword evidence="2" id="KW-1185">Reference proteome</keyword>
<protein>
    <submittedName>
        <fullName evidence="1">Uncharacterized protein</fullName>
    </submittedName>
</protein>